<evidence type="ECO:0008006" key="4">
    <source>
        <dbReference type="Google" id="ProtNLM"/>
    </source>
</evidence>
<sequence>MVRLPALLVALFAAAPVAADGPAWSYLETQALVGGELEPDFGPDADADGLDINASLGLGDNIFFQAGFEAADVELGAADAAYDRLAIGPGLTADWAVGNTVIAPWARLNLRRDSVAGLTFDGYGAAAGLRWLLADRLELAVTGEAGRVGGRANPGTGEAHLEDRSIEVAARLALTPEWMLTAGYRAGEIEDEDAVLTAGGSDIEYRRWLLGVRWNYGTDPRGLIARGDDDAQAADADPFDFVEFVYLFGDEIETRQGGIETRADNDRGLRVRGSAALGEFAFVEAGVDTLHVNNTGQAEDAAGDWYSVGPGLRGQFAAGAGELDLFGRASYERITLGGVFDGPGATLGARYRVAGFEIAPAVKAFATDGNGADFDGQSWSLDLLYRLSPAVALLLHSRYTDAEIEGGGTTTKVEQTVFGAGLRFGFGH</sequence>
<dbReference type="Proteomes" id="UP001259982">
    <property type="component" value="Unassembled WGS sequence"/>
</dbReference>
<evidence type="ECO:0000313" key="2">
    <source>
        <dbReference type="EMBL" id="MDT0618364.1"/>
    </source>
</evidence>
<dbReference type="SUPFAM" id="SSF56935">
    <property type="entry name" value="Porins"/>
    <property type="match status" value="2"/>
</dbReference>
<keyword evidence="1" id="KW-0732">Signal</keyword>
<dbReference type="InterPro" id="IPR023614">
    <property type="entry name" value="Porin_dom_sf"/>
</dbReference>
<dbReference type="EMBL" id="JAVRHY010000005">
    <property type="protein sequence ID" value="MDT0618364.1"/>
    <property type="molecule type" value="Genomic_DNA"/>
</dbReference>
<organism evidence="2 3">
    <name type="scientific">Spectribacter acetivorans</name>
    <dbReference type="NCBI Taxonomy" id="3075603"/>
    <lineage>
        <taxon>Bacteria</taxon>
        <taxon>Pseudomonadati</taxon>
        <taxon>Pseudomonadota</taxon>
        <taxon>Gammaproteobacteria</taxon>
        <taxon>Salinisphaerales</taxon>
        <taxon>Salinisphaeraceae</taxon>
        <taxon>Spectribacter</taxon>
    </lineage>
</organism>
<feature type="signal peptide" evidence="1">
    <location>
        <begin position="1"/>
        <end position="19"/>
    </location>
</feature>
<dbReference type="Gene3D" id="2.40.160.10">
    <property type="entry name" value="Porin"/>
    <property type="match status" value="1"/>
</dbReference>
<reference evidence="2 3" key="1">
    <citation type="submission" date="2023-09" db="EMBL/GenBank/DDBJ databases">
        <authorList>
            <person name="Rey-Velasco X."/>
        </authorList>
    </citation>
    <scope>NUCLEOTIDE SEQUENCE [LARGE SCALE GENOMIC DNA]</scope>
    <source>
        <strain evidence="2 3">P385</strain>
    </source>
</reference>
<proteinExistence type="predicted"/>
<accession>A0ABU3B7C9</accession>
<keyword evidence="3" id="KW-1185">Reference proteome</keyword>
<comment type="caution">
    <text evidence="2">The sequence shown here is derived from an EMBL/GenBank/DDBJ whole genome shotgun (WGS) entry which is preliminary data.</text>
</comment>
<name>A0ABU3B7C9_9GAMM</name>
<protein>
    <recommendedName>
        <fullName evidence="4">Porin</fullName>
    </recommendedName>
</protein>
<feature type="chain" id="PRO_5046629125" description="Porin" evidence="1">
    <location>
        <begin position="20"/>
        <end position="428"/>
    </location>
</feature>
<gene>
    <name evidence="2" type="ORF">RM531_07740</name>
</gene>
<evidence type="ECO:0000313" key="3">
    <source>
        <dbReference type="Proteomes" id="UP001259982"/>
    </source>
</evidence>
<dbReference type="RefSeq" id="WP_311658461.1">
    <property type="nucleotide sequence ID" value="NZ_JAVRHY010000005.1"/>
</dbReference>
<evidence type="ECO:0000256" key="1">
    <source>
        <dbReference type="SAM" id="SignalP"/>
    </source>
</evidence>